<dbReference type="InterPro" id="IPR050109">
    <property type="entry name" value="HTH-type_TetR-like_transc_reg"/>
</dbReference>
<dbReference type="PRINTS" id="PR00455">
    <property type="entry name" value="HTHTETR"/>
</dbReference>
<evidence type="ECO:0000259" key="3">
    <source>
        <dbReference type="PROSITE" id="PS50977"/>
    </source>
</evidence>
<feature type="DNA-binding region" description="H-T-H motif" evidence="2">
    <location>
        <begin position="35"/>
        <end position="54"/>
    </location>
</feature>
<dbReference type="Pfam" id="PF14246">
    <property type="entry name" value="TetR_C_7"/>
    <property type="match status" value="1"/>
</dbReference>
<dbReference type="PROSITE" id="PS50977">
    <property type="entry name" value="HTH_TETR_2"/>
    <property type="match status" value="1"/>
</dbReference>
<dbReference type="SUPFAM" id="SSF46689">
    <property type="entry name" value="Homeodomain-like"/>
    <property type="match status" value="1"/>
</dbReference>
<dbReference type="RefSeq" id="WP_201505702.1">
    <property type="nucleotide sequence ID" value="NZ_BAAAFR010000011.1"/>
</dbReference>
<evidence type="ECO:0000256" key="1">
    <source>
        <dbReference type="ARBA" id="ARBA00023125"/>
    </source>
</evidence>
<comment type="caution">
    <text evidence="4">The sequence shown here is derived from an EMBL/GenBank/DDBJ whole genome shotgun (WGS) entry which is preliminary data.</text>
</comment>
<accession>A0ABN0W4I7</accession>
<evidence type="ECO:0000256" key="2">
    <source>
        <dbReference type="PROSITE-ProRule" id="PRU00335"/>
    </source>
</evidence>
<keyword evidence="1 2" id="KW-0238">DNA-binding</keyword>
<dbReference type="EMBL" id="BAAAFR010000011">
    <property type="protein sequence ID" value="GAA0324846.1"/>
    <property type="molecule type" value="Genomic_DNA"/>
</dbReference>
<feature type="domain" description="HTH tetR-type" evidence="3">
    <location>
        <begin position="13"/>
        <end position="72"/>
    </location>
</feature>
<dbReference type="Pfam" id="PF00440">
    <property type="entry name" value="TetR_N"/>
    <property type="match status" value="1"/>
</dbReference>
<evidence type="ECO:0000313" key="4">
    <source>
        <dbReference type="EMBL" id="GAA0324846.1"/>
    </source>
</evidence>
<dbReference type="Gene3D" id="1.10.357.10">
    <property type="entry name" value="Tetracycline Repressor, domain 2"/>
    <property type="match status" value="1"/>
</dbReference>
<name>A0ABN0W4I7_9GAMM</name>
<dbReference type="InterPro" id="IPR039536">
    <property type="entry name" value="TetR_C_Proteobacteria"/>
</dbReference>
<dbReference type="PANTHER" id="PTHR30055:SF146">
    <property type="entry name" value="HTH-TYPE TRANSCRIPTIONAL DUAL REGULATOR CECR"/>
    <property type="match status" value="1"/>
</dbReference>
<proteinExistence type="predicted"/>
<protein>
    <submittedName>
        <fullName evidence="4">TetR/AcrR family transcriptional regulator</fullName>
    </submittedName>
</protein>
<gene>
    <name evidence="4" type="ORF">GCM10009129_23280</name>
</gene>
<sequence length="208" mass="23809">MQEKRRPGRPTDNLKKTTILNCARNLFLQKGPEVTLDEIAAFSGVAKATLYAKFKDKQALIEAVIRRESALTITEEEFIRLKEIPISEALYDFGVQYLRFINNRDLLNWDRLIASLESDNTDLPKHFFALGPGRGQKLLTRLIENAIVNKELPVCESTQAADILTGMWLGFVNLEIKLGAREPLTHSEIDERVEQGIRNFYKIYRISD</sequence>
<dbReference type="InterPro" id="IPR001647">
    <property type="entry name" value="HTH_TetR"/>
</dbReference>
<reference evidence="4 5" key="1">
    <citation type="journal article" date="2019" name="Int. J. Syst. Evol. Microbiol.">
        <title>The Global Catalogue of Microorganisms (GCM) 10K type strain sequencing project: providing services to taxonomists for standard genome sequencing and annotation.</title>
        <authorList>
            <consortium name="The Broad Institute Genomics Platform"/>
            <consortium name="The Broad Institute Genome Sequencing Center for Infectious Disease"/>
            <person name="Wu L."/>
            <person name="Ma J."/>
        </authorList>
    </citation>
    <scope>NUCLEOTIDE SEQUENCE [LARGE SCALE GENOMIC DNA]</scope>
    <source>
        <strain evidence="4 5">JCM 16343</strain>
    </source>
</reference>
<dbReference type="Proteomes" id="UP001501787">
    <property type="component" value="Unassembled WGS sequence"/>
</dbReference>
<organism evidence="4 5">
    <name type="scientific">Psychrobacter aestuarii</name>
    <dbReference type="NCBI Taxonomy" id="556327"/>
    <lineage>
        <taxon>Bacteria</taxon>
        <taxon>Pseudomonadati</taxon>
        <taxon>Pseudomonadota</taxon>
        <taxon>Gammaproteobacteria</taxon>
        <taxon>Moraxellales</taxon>
        <taxon>Moraxellaceae</taxon>
        <taxon>Psychrobacter</taxon>
    </lineage>
</organism>
<dbReference type="PANTHER" id="PTHR30055">
    <property type="entry name" value="HTH-TYPE TRANSCRIPTIONAL REGULATOR RUTR"/>
    <property type="match status" value="1"/>
</dbReference>
<evidence type="ECO:0000313" key="5">
    <source>
        <dbReference type="Proteomes" id="UP001501787"/>
    </source>
</evidence>
<keyword evidence="5" id="KW-1185">Reference proteome</keyword>
<dbReference type="InterPro" id="IPR009057">
    <property type="entry name" value="Homeodomain-like_sf"/>
</dbReference>